<protein>
    <submittedName>
        <fullName evidence="2">Putative aminoacrylate hydrolase RutD</fullName>
    </submittedName>
</protein>
<proteinExistence type="predicted"/>
<dbReference type="PANTHER" id="PTHR43433:SF5">
    <property type="entry name" value="AB HYDROLASE-1 DOMAIN-CONTAINING PROTEIN"/>
    <property type="match status" value="1"/>
</dbReference>
<dbReference type="InterPro" id="IPR029058">
    <property type="entry name" value="AB_hydrolase_fold"/>
</dbReference>
<evidence type="ECO:0000259" key="1">
    <source>
        <dbReference type="Pfam" id="PF00561"/>
    </source>
</evidence>
<dbReference type="Proteomes" id="UP000326340">
    <property type="component" value="Unassembled WGS sequence"/>
</dbReference>
<organism evidence="2 3">
    <name type="scientific">Colletotrichum shisoi</name>
    <dbReference type="NCBI Taxonomy" id="2078593"/>
    <lineage>
        <taxon>Eukaryota</taxon>
        <taxon>Fungi</taxon>
        <taxon>Dikarya</taxon>
        <taxon>Ascomycota</taxon>
        <taxon>Pezizomycotina</taxon>
        <taxon>Sordariomycetes</taxon>
        <taxon>Hypocreomycetidae</taxon>
        <taxon>Glomerellales</taxon>
        <taxon>Glomerellaceae</taxon>
        <taxon>Colletotrichum</taxon>
        <taxon>Colletotrichum destructivum species complex</taxon>
    </lineage>
</organism>
<reference evidence="2 3" key="1">
    <citation type="journal article" date="2019" name="Sci. Rep.">
        <title>Colletotrichum shisoi sp. nov., an anthracnose pathogen of Perilla frutescens in Japan: molecular phylogenetic, morphological and genomic evidence.</title>
        <authorList>
            <person name="Gan P."/>
            <person name="Tsushima A."/>
            <person name="Hiroyama R."/>
            <person name="Narusaka M."/>
            <person name="Takano Y."/>
            <person name="Narusaka Y."/>
            <person name="Kawaradani M."/>
            <person name="Damm U."/>
            <person name="Shirasu K."/>
        </authorList>
    </citation>
    <scope>NUCLEOTIDE SEQUENCE [LARGE SCALE GENOMIC DNA]</scope>
    <source>
        <strain evidence="2 3">PG-2018a</strain>
    </source>
</reference>
<accession>A0A5Q4BNF1</accession>
<keyword evidence="3" id="KW-1185">Reference proteome</keyword>
<dbReference type="SUPFAM" id="SSF53474">
    <property type="entry name" value="alpha/beta-Hydrolases"/>
    <property type="match status" value="1"/>
</dbReference>
<feature type="domain" description="AB hydrolase-1" evidence="1">
    <location>
        <begin position="83"/>
        <end position="300"/>
    </location>
</feature>
<evidence type="ECO:0000313" key="3">
    <source>
        <dbReference type="Proteomes" id="UP000326340"/>
    </source>
</evidence>
<name>A0A5Q4BNF1_9PEZI</name>
<dbReference type="InterPro" id="IPR000073">
    <property type="entry name" value="AB_hydrolase_1"/>
</dbReference>
<dbReference type="PANTHER" id="PTHR43433">
    <property type="entry name" value="HYDROLASE, ALPHA/BETA FOLD FAMILY PROTEIN"/>
    <property type="match status" value="1"/>
</dbReference>
<dbReference type="GO" id="GO:0016787">
    <property type="term" value="F:hydrolase activity"/>
    <property type="evidence" value="ECO:0007669"/>
    <property type="project" value="UniProtKB-KW"/>
</dbReference>
<comment type="caution">
    <text evidence="2">The sequence shown here is derived from an EMBL/GenBank/DDBJ whole genome shotgun (WGS) entry which is preliminary data.</text>
</comment>
<gene>
    <name evidence="2" type="primary">RutD-1</name>
    <name evidence="2" type="ORF">CSHISOI_07094</name>
</gene>
<sequence length="321" mass="34610">MIATFDGFDNRPSVTTAWYAVATASVATAACANVMPSGMGSAFHSLSNTYSAKPPSRLGTKSTFPLLYINHLRGSMDAIDPLLMNSIAQNREAIVYDSFGIGHSEGTVPPSAETVASIAAKLLSALGVSKADVIGLSMGGGVAQILAWDHPQLVNKLVLAGTQPGVGEGVVLPPREVLESAGAINDEPPTREEMFHLFFFYPSESPLALGDDWWKRIHERKVEGEERRGYLVGAGAQAQLNAIFSFTVDTNNFERLKDIKAPTLVTNGHADIMSPTSNSFALQQNLRDAQLIIYPDAGHGHLFQVPELYAEHLELFLSDTR</sequence>
<dbReference type="Pfam" id="PF00561">
    <property type="entry name" value="Abhydrolase_1"/>
    <property type="match status" value="1"/>
</dbReference>
<dbReference type="Gene3D" id="3.40.50.1820">
    <property type="entry name" value="alpha/beta hydrolase"/>
    <property type="match status" value="1"/>
</dbReference>
<dbReference type="AlphaFoldDB" id="A0A5Q4BNF1"/>
<dbReference type="PRINTS" id="PR00111">
    <property type="entry name" value="ABHYDROLASE"/>
</dbReference>
<evidence type="ECO:0000313" key="2">
    <source>
        <dbReference type="EMBL" id="TQN68520.1"/>
    </source>
</evidence>
<dbReference type="InterPro" id="IPR050471">
    <property type="entry name" value="AB_hydrolase"/>
</dbReference>
<dbReference type="OrthoDB" id="8119704at2759"/>
<dbReference type="EMBL" id="PUHP01000683">
    <property type="protein sequence ID" value="TQN68520.1"/>
    <property type="molecule type" value="Genomic_DNA"/>
</dbReference>
<keyword evidence="2" id="KW-0378">Hydrolase</keyword>